<keyword evidence="3" id="KW-1185">Reference proteome</keyword>
<evidence type="ECO:0000313" key="3">
    <source>
        <dbReference type="Proteomes" id="UP000448943"/>
    </source>
</evidence>
<dbReference type="Proteomes" id="UP000448943">
    <property type="component" value="Unassembled WGS sequence"/>
</dbReference>
<accession>A0A6N9Q8M0</accession>
<comment type="caution">
    <text evidence="2">The sequence shown here is derived from an EMBL/GenBank/DDBJ whole genome shotgun (WGS) entry which is preliminary data.</text>
</comment>
<sequence>MYGLMSFFSFATLAFGLATSVFYIYAIVKAFDFMKSKTENDLRANEIMERNNQLLEQILAERSEKKRK</sequence>
<evidence type="ECO:0000313" key="2">
    <source>
        <dbReference type="EMBL" id="NBI31169.1"/>
    </source>
</evidence>
<proteinExistence type="predicted"/>
<dbReference type="AlphaFoldDB" id="A0A6N9Q8M0"/>
<dbReference type="RefSeq" id="WP_160647989.1">
    <property type="nucleotide sequence ID" value="NZ_SIJB01000064.1"/>
</dbReference>
<reference evidence="2 3" key="1">
    <citation type="submission" date="2019-01" db="EMBL/GenBank/DDBJ databases">
        <title>Chengkuizengella sp. nov., isolated from deep-sea sediment of East Pacific Ocean.</title>
        <authorList>
            <person name="Yang J."/>
            <person name="Lai Q."/>
            <person name="Shao Z."/>
        </authorList>
    </citation>
    <scope>NUCLEOTIDE SEQUENCE [LARGE SCALE GENOMIC DNA]</scope>
    <source>
        <strain evidence="2 3">YPA3-1-1</strain>
    </source>
</reference>
<dbReference type="EMBL" id="SIJB01000064">
    <property type="protein sequence ID" value="NBI31169.1"/>
    <property type="molecule type" value="Genomic_DNA"/>
</dbReference>
<protein>
    <submittedName>
        <fullName evidence="2">Uncharacterized protein</fullName>
    </submittedName>
</protein>
<evidence type="ECO:0000256" key="1">
    <source>
        <dbReference type="SAM" id="Phobius"/>
    </source>
</evidence>
<name>A0A6N9Q8M0_9BACL</name>
<keyword evidence="1" id="KW-0472">Membrane</keyword>
<gene>
    <name evidence="2" type="ORF">ERL59_19740</name>
</gene>
<organism evidence="2 3">
    <name type="scientific">Chengkuizengella marina</name>
    <dbReference type="NCBI Taxonomy" id="2507566"/>
    <lineage>
        <taxon>Bacteria</taxon>
        <taxon>Bacillati</taxon>
        <taxon>Bacillota</taxon>
        <taxon>Bacilli</taxon>
        <taxon>Bacillales</taxon>
        <taxon>Paenibacillaceae</taxon>
        <taxon>Chengkuizengella</taxon>
    </lineage>
</organism>
<keyword evidence="1" id="KW-0812">Transmembrane</keyword>
<feature type="transmembrane region" description="Helical" evidence="1">
    <location>
        <begin position="6"/>
        <end position="28"/>
    </location>
</feature>
<keyword evidence="1" id="KW-1133">Transmembrane helix</keyword>